<proteinExistence type="predicted"/>
<reference evidence="1" key="2">
    <citation type="journal article" date="2020" name="Gigascience">
        <title>An improved pig reference genome sequence to enable pig genetics and genomics research.</title>
        <authorList>
            <person name="Warr A."/>
            <person name="Affara N."/>
            <person name="Aken B."/>
            <person name="Beiki H."/>
            <person name="Bickhart D.M."/>
            <person name="Billis K."/>
            <person name="Chow W."/>
            <person name="Eory L."/>
            <person name="Finlayson H.A."/>
            <person name="Flicek P."/>
            <person name="Giron C.G."/>
            <person name="Griffin D.K."/>
            <person name="Hall R."/>
            <person name="Hannum G."/>
            <person name="Hourlier T."/>
            <person name="Howe K."/>
            <person name="Hume D.A."/>
            <person name="Izuogu O."/>
            <person name="Kim K."/>
            <person name="Koren S."/>
            <person name="Liu H."/>
            <person name="Manchanda N."/>
            <person name="Martin F.J."/>
            <person name="Nonneman D.J."/>
            <person name="O'Connor R.E."/>
            <person name="Phillippy A.M."/>
            <person name="Rohrer G.A."/>
            <person name="Rosen B.D."/>
            <person name="Rund L.A."/>
            <person name="Sargent C.A."/>
            <person name="Schook L.B."/>
            <person name="Schroeder S.G."/>
            <person name="Schwartz A.S."/>
            <person name="Skinner B.M."/>
            <person name="Talbot R."/>
            <person name="Tseng E."/>
            <person name="Tuggle C.K."/>
            <person name="Watson M."/>
            <person name="Smith T.P.L."/>
            <person name="Archibald A.L."/>
        </authorList>
    </citation>
    <scope>NUCLEOTIDE SEQUENCE [LARGE SCALE GENOMIC DNA]</scope>
    <source>
        <strain evidence="1">Duroc</strain>
    </source>
</reference>
<reference evidence="1" key="3">
    <citation type="submission" date="2025-08" db="UniProtKB">
        <authorList>
            <consortium name="Ensembl"/>
        </authorList>
    </citation>
    <scope>IDENTIFICATION</scope>
</reference>
<protein>
    <submittedName>
        <fullName evidence="1">Uncharacterized protein</fullName>
    </submittedName>
</protein>
<keyword evidence="2" id="KW-1185">Reference proteome</keyword>
<dbReference type="AlphaFoldDB" id="A0A287ADN0"/>
<dbReference type="Proteomes" id="UP000008227">
    <property type="component" value="Chromosome 7"/>
</dbReference>
<sequence length="25" mass="2691">NIGNSRKLIWGLGTSLAVNPSEYSN</sequence>
<accession>A0A287ADN0</accession>
<dbReference type="InParanoid" id="A0A287ADN0"/>
<evidence type="ECO:0000313" key="1">
    <source>
        <dbReference type="Ensembl" id="ENSSSCP00000042121.2"/>
    </source>
</evidence>
<dbReference type="Ensembl" id="ENSSSCT00000054275.2">
    <property type="protein sequence ID" value="ENSSSCP00000042121.2"/>
    <property type="gene ID" value="ENSSSCG00000031641.2"/>
</dbReference>
<evidence type="ECO:0000313" key="2">
    <source>
        <dbReference type="Proteomes" id="UP000008227"/>
    </source>
</evidence>
<organism evidence="1 2">
    <name type="scientific">Sus scrofa</name>
    <name type="common">Pig</name>
    <dbReference type="NCBI Taxonomy" id="9823"/>
    <lineage>
        <taxon>Eukaryota</taxon>
        <taxon>Metazoa</taxon>
        <taxon>Chordata</taxon>
        <taxon>Craniata</taxon>
        <taxon>Vertebrata</taxon>
        <taxon>Euteleostomi</taxon>
        <taxon>Mammalia</taxon>
        <taxon>Eutheria</taxon>
        <taxon>Laurasiatheria</taxon>
        <taxon>Artiodactyla</taxon>
        <taxon>Suina</taxon>
        <taxon>Suidae</taxon>
        <taxon>Sus</taxon>
    </lineage>
</organism>
<name>A0A287ADN0_PIG</name>
<reference evidence="1" key="4">
    <citation type="submission" date="2025-09" db="UniProtKB">
        <authorList>
            <consortium name="Ensembl"/>
        </authorList>
    </citation>
    <scope>IDENTIFICATION</scope>
</reference>
<dbReference type="GeneTree" id="ENSGT01120000275376"/>
<reference evidence="2" key="1">
    <citation type="submission" date="2009-11" db="EMBL/GenBank/DDBJ databases">
        <authorList>
            <consortium name="Porcine genome sequencing project"/>
        </authorList>
    </citation>
    <scope>NUCLEOTIDE SEQUENCE [LARGE SCALE GENOMIC DNA]</scope>
    <source>
        <strain evidence="2">Duroc</strain>
    </source>
</reference>
<dbReference type="ExpressionAtlas" id="A0A287ADN0">
    <property type="expression patterns" value="baseline"/>
</dbReference>
<dbReference type="Bgee" id="ENSSSCG00000031641">
    <property type="expression patterns" value="Expressed in mesenteric lymph node and 29 other cell types or tissues"/>
</dbReference>